<dbReference type="GO" id="GO:0008408">
    <property type="term" value="F:3'-5' exonuclease activity"/>
    <property type="evidence" value="ECO:0007669"/>
    <property type="project" value="InterPro"/>
</dbReference>
<dbReference type="NCBIfam" id="NF011539">
    <property type="entry name" value="PRK14975.1-3"/>
    <property type="match status" value="1"/>
</dbReference>
<evidence type="ECO:0000256" key="3">
    <source>
        <dbReference type="ARBA" id="ARBA00020311"/>
    </source>
</evidence>
<feature type="domain" description="DNA-directed DNA polymerase family A palm" evidence="7">
    <location>
        <begin position="341"/>
        <end position="543"/>
    </location>
</feature>
<dbReference type="GO" id="GO:0006302">
    <property type="term" value="P:double-strand break repair"/>
    <property type="evidence" value="ECO:0007669"/>
    <property type="project" value="TreeGrafter"/>
</dbReference>
<dbReference type="Pfam" id="PF00476">
    <property type="entry name" value="DNA_pol_A"/>
    <property type="match status" value="1"/>
</dbReference>
<organism evidence="8 9">
    <name type="scientific">Aminithiophilus ramosus</name>
    <dbReference type="NCBI Taxonomy" id="3029084"/>
    <lineage>
        <taxon>Bacteria</taxon>
        <taxon>Thermotogati</taxon>
        <taxon>Synergistota</taxon>
        <taxon>Synergistia</taxon>
        <taxon>Synergistales</taxon>
        <taxon>Aminithiophilaceae</taxon>
        <taxon>Aminithiophilus</taxon>
    </lineage>
</organism>
<dbReference type="SMART" id="SM00474">
    <property type="entry name" value="35EXOc"/>
    <property type="match status" value="1"/>
</dbReference>
<dbReference type="Gene3D" id="3.30.420.10">
    <property type="entry name" value="Ribonuclease H-like superfamily/Ribonuclease H"/>
    <property type="match status" value="1"/>
</dbReference>
<evidence type="ECO:0000256" key="1">
    <source>
        <dbReference type="ARBA" id="ARBA00007705"/>
    </source>
</evidence>
<keyword evidence="9" id="KW-1185">Reference proteome</keyword>
<proteinExistence type="inferred from homology"/>
<keyword evidence="8" id="KW-0540">Nuclease</keyword>
<dbReference type="PANTHER" id="PTHR10133">
    <property type="entry name" value="DNA POLYMERASE I"/>
    <property type="match status" value="1"/>
</dbReference>
<dbReference type="InterPro" id="IPR002562">
    <property type="entry name" value="3'-5'_exonuclease_dom"/>
</dbReference>
<dbReference type="SMART" id="SM00482">
    <property type="entry name" value="POLAc"/>
    <property type="match status" value="1"/>
</dbReference>
<evidence type="ECO:0000256" key="5">
    <source>
        <dbReference type="ARBA" id="ARBA00049244"/>
    </source>
</evidence>
<dbReference type="GO" id="GO:0003887">
    <property type="term" value="F:DNA-directed DNA polymerase activity"/>
    <property type="evidence" value="ECO:0007669"/>
    <property type="project" value="UniProtKB-EC"/>
</dbReference>
<dbReference type="Gene3D" id="1.20.1060.10">
    <property type="entry name" value="Taq DNA Polymerase, Chain T, domain 4"/>
    <property type="match status" value="1"/>
</dbReference>
<dbReference type="KEGG" id="aram:KAR29_02100"/>
<evidence type="ECO:0000256" key="2">
    <source>
        <dbReference type="ARBA" id="ARBA00012417"/>
    </source>
</evidence>
<dbReference type="Pfam" id="PF01612">
    <property type="entry name" value="DNA_pol_A_exo1"/>
    <property type="match status" value="1"/>
</dbReference>
<dbReference type="InterPro" id="IPR036397">
    <property type="entry name" value="RNaseH_sf"/>
</dbReference>
<dbReference type="Proteomes" id="UP000671879">
    <property type="component" value="Chromosome"/>
</dbReference>
<comment type="similarity">
    <text evidence="1">Belongs to the DNA polymerase type-A family.</text>
</comment>
<feature type="domain" description="3'-5' exonuclease" evidence="6">
    <location>
        <begin position="4"/>
        <end position="176"/>
    </location>
</feature>
<dbReference type="SUPFAM" id="SSF53098">
    <property type="entry name" value="Ribonuclease H-like"/>
    <property type="match status" value="1"/>
</dbReference>
<name>A0A9Q7ARN1_9BACT</name>
<reference evidence="9" key="1">
    <citation type="submission" date="2021-04" db="EMBL/GenBank/DDBJ databases">
        <title>A novel Synergistetes isolate from a pyrite-forming mixed culture.</title>
        <authorList>
            <person name="Bunk B."/>
            <person name="Sproer C."/>
            <person name="Spring S."/>
            <person name="Pester M."/>
        </authorList>
    </citation>
    <scope>NUCLEOTIDE SEQUENCE [LARGE SCALE GENOMIC DNA]</scope>
    <source>
        <strain evidence="9">J.5.4.2-T.3.5.2</strain>
    </source>
</reference>
<comment type="catalytic activity">
    <reaction evidence="5">
        <text>DNA(n) + a 2'-deoxyribonucleoside 5'-triphosphate = DNA(n+1) + diphosphate</text>
        <dbReference type="Rhea" id="RHEA:22508"/>
        <dbReference type="Rhea" id="RHEA-COMP:17339"/>
        <dbReference type="Rhea" id="RHEA-COMP:17340"/>
        <dbReference type="ChEBI" id="CHEBI:33019"/>
        <dbReference type="ChEBI" id="CHEBI:61560"/>
        <dbReference type="ChEBI" id="CHEBI:173112"/>
        <dbReference type="EC" id="2.7.7.7"/>
    </reaction>
</comment>
<dbReference type="PANTHER" id="PTHR10133:SF27">
    <property type="entry name" value="DNA POLYMERASE NU"/>
    <property type="match status" value="1"/>
</dbReference>
<dbReference type="PRINTS" id="PR00868">
    <property type="entry name" value="DNAPOLI"/>
</dbReference>
<dbReference type="EMBL" id="CP072943">
    <property type="protein sequence ID" value="QTX32751.1"/>
    <property type="molecule type" value="Genomic_DNA"/>
</dbReference>
<dbReference type="InterPro" id="IPR001098">
    <property type="entry name" value="DNA-dir_DNA_pol_A_palm_dom"/>
</dbReference>
<protein>
    <recommendedName>
        <fullName evidence="3">DNA polymerase I</fullName>
        <ecNumber evidence="2">2.7.7.7</ecNumber>
    </recommendedName>
</protein>
<dbReference type="AlphaFoldDB" id="A0A9Q7ARN1"/>
<accession>A0A9Q7ARN1</accession>
<evidence type="ECO:0000313" key="9">
    <source>
        <dbReference type="Proteomes" id="UP000671879"/>
    </source>
</evidence>
<keyword evidence="4" id="KW-0235">DNA replication</keyword>
<dbReference type="Gene3D" id="1.10.150.20">
    <property type="entry name" value="5' to 3' exonuclease, C-terminal subdomain"/>
    <property type="match status" value="1"/>
</dbReference>
<dbReference type="SUPFAM" id="SSF56672">
    <property type="entry name" value="DNA/RNA polymerases"/>
    <property type="match status" value="1"/>
</dbReference>
<dbReference type="GO" id="GO:0006261">
    <property type="term" value="P:DNA-templated DNA replication"/>
    <property type="evidence" value="ECO:0007669"/>
    <property type="project" value="InterPro"/>
</dbReference>
<dbReference type="InterPro" id="IPR043502">
    <property type="entry name" value="DNA/RNA_pol_sf"/>
</dbReference>
<gene>
    <name evidence="8" type="ORF">KAR29_02100</name>
</gene>
<sequence>MRPFRHVADVETLSLVLDELRLSPVLALDLETTGLDPHLHRPRLLQIADGRGPVAVCDLQALGAGGRRSLNELLTGTAVKAFHNGKFDLKFLLSLGLKPRGPFFDTMLASQLLDGGLGERRHSLEALARDHLGLELDKELQLSDWSGPLSRRQLEYAARDADVTFRLRRALIPLLIREGLVEAAKVEFDCLPAVAEMEYAGMGLDRTAWAELEASARKAMEVEELRLLSLLGDGAQLCLFDGVCDRTNLDSQKQVLEALRRRGLPLSGTSRRDLLPLAADPAVAALLDYRRQAKLVQAFGSSLLRYLHPRTERVHPDYRQIGAATGRFACRNPNLQQIPRDERFRRCFTAPPGRLLFSADYSQIELRVVAQVTRDATMTGAFRRGWDLHRLTASLMTGRDLSEVSPQDRQAAKAVNFGLVFAMGAARLAEYAGQTFGVALSEEEARLFRERFFRHYGAVARWHESFRFDDSLETRTLCGRLRRFRERPRLTERCNAIVQGTAADILKKALAELPPALEGTGAVIVGSVHDEILVEGALSRAEEIVAKIGAVMEKAGTGWMKEVPTPVSISLGRSWGKAPPS</sequence>
<dbReference type="Gene3D" id="3.30.70.370">
    <property type="match status" value="1"/>
</dbReference>
<keyword evidence="8" id="KW-0269">Exonuclease</keyword>
<dbReference type="GO" id="GO:0003677">
    <property type="term" value="F:DNA binding"/>
    <property type="evidence" value="ECO:0007669"/>
    <property type="project" value="InterPro"/>
</dbReference>
<evidence type="ECO:0000256" key="4">
    <source>
        <dbReference type="ARBA" id="ARBA00022705"/>
    </source>
</evidence>
<dbReference type="RefSeq" id="WP_274374004.1">
    <property type="nucleotide sequence ID" value="NZ_CP072943.1"/>
</dbReference>
<keyword evidence="8" id="KW-0378">Hydrolase</keyword>
<dbReference type="InterPro" id="IPR012337">
    <property type="entry name" value="RNaseH-like_sf"/>
</dbReference>
<dbReference type="InterPro" id="IPR002298">
    <property type="entry name" value="DNA_polymerase_A"/>
</dbReference>
<evidence type="ECO:0000259" key="7">
    <source>
        <dbReference type="SMART" id="SM00482"/>
    </source>
</evidence>
<evidence type="ECO:0000259" key="6">
    <source>
        <dbReference type="SMART" id="SM00474"/>
    </source>
</evidence>
<dbReference type="EC" id="2.7.7.7" evidence="2"/>
<evidence type="ECO:0000313" key="8">
    <source>
        <dbReference type="EMBL" id="QTX32751.1"/>
    </source>
</evidence>